<dbReference type="InterPro" id="IPR020266">
    <property type="entry name" value="Tom6"/>
</dbReference>
<name>A0A1E4SG61_9ASCO</name>
<dbReference type="GeneID" id="30984224"/>
<sequence>MSGRFQAAAPKAPSTLEKITKSPLFTVGLNTAYFVAGIAFIQSPLMEMLVPQL</sequence>
<keyword evidence="1" id="KW-1133">Transmembrane helix</keyword>
<feature type="transmembrane region" description="Helical" evidence="1">
    <location>
        <begin position="24"/>
        <end position="45"/>
    </location>
</feature>
<evidence type="ECO:0000313" key="3">
    <source>
        <dbReference type="Proteomes" id="UP000094285"/>
    </source>
</evidence>
<keyword evidence="1" id="KW-0472">Membrane</keyword>
<dbReference type="AlphaFoldDB" id="A0A1E4SG61"/>
<dbReference type="GO" id="GO:0005742">
    <property type="term" value="C:mitochondrial outer membrane translocase complex"/>
    <property type="evidence" value="ECO:0007669"/>
    <property type="project" value="InterPro"/>
</dbReference>
<evidence type="ECO:0000313" key="2">
    <source>
        <dbReference type="EMBL" id="ODV78503.1"/>
    </source>
</evidence>
<reference evidence="3" key="1">
    <citation type="submission" date="2016-05" db="EMBL/GenBank/DDBJ databases">
        <title>Comparative genomics of biotechnologically important yeasts.</title>
        <authorList>
            <consortium name="DOE Joint Genome Institute"/>
            <person name="Riley R."/>
            <person name="Haridas S."/>
            <person name="Wolfe K.H."/>
            <person name="Lopes M.R."/>
            <person name="Hittinger C.T."/>
            <person name="Goker M."/>
            <person name="Salamov A."/>
            <person name="Wisecaver J."/>
            <person name="Long T.M."/>
            <person name="Aerts A.L."/>
            <person name="Barry K."/>
            <person name="Choi C."/>
            <person name="Clum A."/>
            <person name="Coughlan A.Y."/>
            <person name="Deshpande S."/>
            <person name="Douglass A.P."/>
            <person name="Hanson S.J."/>
            <person name="Klenk H.-P."/>
            <person name="Labutti K."/>
            <person name="Lapidus A."/>
            <person name="Lindquist E."/>
            <person name="Lipzen A."/>
            <person name="Meier-Kolthoff J.P."/>
            <person name="Ohm R.A."/>
            <person name="Otillar R.P."/>
            <person name="Pangilinan J."/>
            <person name="Peng Y."/>
            <person name="Rokas A."/>
            <person name="Rosa C.A."/>
            <person name="Scheuner C."/>
            <person name="Sibirny A.A."/>
            <person name="Slot J.C."/>
            <person name="Stielow J.B."/>
            <person name="Sun H."/>
            <person name="Kurtzman C.P."/>
            <person name="Blackwell M."/>
            <person name="Grigoriev I.V."/>
            <person name="Jeffries T.W."/>
        </authorList>
    </citation>
    <scope>NUCLEOTIDE SEQUENCE [LARGE SCALE GENOMIC DNA]</scope>
    <source>
        <strain evidence="3">NRRL Y-17324</strain>
    </source>
</reference>
<gene>
    <name evidence="2" type="ORF">CANTADRAFT_52478</name>
</gene>
<dbReference type="GO" id="GO:0030150">
    <property type="term" value="P:protein import into mitochondrial matrix"/>
    <property type="evidence" value="ECO:0007669"/>
    <property type="project" value="InterPro"/>
</dbReference>
<dbReference type="Proteomes" id="UP000094285">
    <property type="component" value="Unassembled WGS sequence"/>
</dbReference>
<organism evidence="2 3">
    <name type="scientific">Suhomyces tanzawaensis NRRL Y-17324</name>
    <dbReference type="NCBI Taxonomy" id="984487"/>
    <lineage>
        <taxon>Eukaryota</taxon>
        <taxon>Fungi</taxon>
        <taxon>Dikarya</taxon>
        <taxon>Ascomycota</taxon>
        <taxon>Saccharomycotina</taxon>
        <taxon>Pichiomycetes</taxon>
        <taxon>Debaryomycetaceae</taxon>
        <taxon>Suhomyces</taxon>
    </lineage>
</organism>
<protein>
    <submittedName>
        <fullName evidence="2">Uncharacterized protein</fullName>
    </submittedName>
</protein>
<keyword evidence="1" id="KW-0812">Transmembrane</keyword>
<accession>A0A1E4SG61</accession>
<evidence type="ECO:0000256" key="1">
    <source>
        <dbReference type="SAM" id="Phobius"/>
    </source>
</evidence>
<dbReference type="Pfam" id="PF17112">
    <property type="entry name" value="Tom6"/>
    <property type="match status" value="1"/>
</dbReference>
<dbReference type="OrthoDB" id="3991365at2759"/>
<keyword evidence="3" id="KW-1185">Reference proteome</keyword>
<dbReference type="EMBL" id="KV453913">
    <property type="protein sequence ID" value="ODV78503.1"/>
    <property type="molecule type" value="Genomic_DNA"/>
</dbReference>
<proteinExistence type="predicted"/>
<dbReference type="RefSeq" id="XP_020063625.1">
    <property type="nucleotide sequence ID" value="XM_020210088.1"/>
</dbReference>
<dbReference type="STRING" id="984487.A0A1E4SG61"/>